<evidence type="ECO:0000313" key="1">
    <source>
        <dbReference type="EMBL" id="KAK9709933.1"/>
    </source>
</evidence>
<sequence>MSKMDDIVRAVANTSIQFLLNLRYTELLDMSSDELFQRAKSLAKPSLSKEQELELLQWNHGIGHYELANYKSELNYSVPVRYKRFDRSDLRAFIEMQKVNGRDEENFGIVLRLEEGWVYFDICRGLSAQDKLDWSNSLKEAEQNFDNCRKNIESYRSTEEEEASYWTQYGHKSDNGPQVQKETIEKDESECWSPYDQNNKASEADLVLVNEGGQDNERKCAELQVSDEFFKELERIEKGEFLSQNHIAPGEEKDDEFIQVSAYDPTESTDDTDYEDNAFSPPQIISPILPSDGIQETFVHSLPQASLNSLHSRNITEPDSEMASRLDLASMLTFAMGNLNVTQDQQSQWKPMISQLLRLSKDMAKLVGLSDVEVVELLHDAYGDIVPSL</sequence>
<proteinExistence type="predicted"/>
<protein>
    <submittedName>
        <fullName evidence="1">Uncharacterized protein</fullName>
    </submittedName>
</protein>
<dbReference type="EMBL" id="JASJQH010007372">
    <property type="protein sequence ID" value="KAK9709933.1"/>
    <property type="molecule type" value="Genomic_DNA"/>
</dbReference>
<evidence type="ECO:0000313" key="2">
    <source>
        <dbReference type="Proteomes" id="UP001479436"/>
    </source>
</evidence>
<reference evidence="1 2" key="1">
    <citation type="submission" date="2023-04" db="EMBL/GenBank/DDBJ databases">
        <title>Genome of Basidiobolus ranarum AG-B5.</title>
        <authorList>
            <person name="Stajich J.E."/>
            <person name="Carter-House D."/>
            <person name="Gryganskyi A."/>
        </authorList>
    </citation>
    <scope>NUCLEOTIDE SEQUENCE [LARGE SCALE GENOMIC DNA]</scope>
    <source>
        <strain evidence="1 2">AG-B5</strain>
    </source>
</reference>
<accession>A0ABR2VYM9</accession>
<keyword evidence="2" id="KW-1185">Reference proteome</keyword>
<organism evidence="1 2">
    <name type="scientific">Basidiobolus ranarum</name>
    <dbReference type="NCBI Taxonomy" id="34480"/>
    <lineage>
        <taxon>Eukaryota</taxon>
        <taxon>Fungi</taxon>
        <taxon>Fungi incertae sedis</taxon>
        <taxon>Zoopagomycota</taxon>
        <taxon>Entomophthoromycotina</taxon>
        <taxon>Basidiobolomycetes</taxon>
        <taxon>Basidiobolales</taxon>
        <taxon>Basidiobolaceae</taxon>
        <taxon>Basidiobolus</taxon>
    </lineage>
</organism>
<gene>
    <name evidence="1" type="ORF">K7432_008723</name>
</gene>
<comment type="caution">
    <text evidence="1">The sequence shown here is derived from an EMBL/GenBank/DDBJ whole genome shotgun (WGS) entry which is preliminary data.</text>
</comment>
<name>A0ABR2VYM9_9FUNG</name>
<dbReference type="Proteomes" id="UP001479436">
    <property type="component" value="Unassembled WGS sequence"/>
</dbReference>